<dbReference type="Pfam" id="PF00534">
    <property type="entry name" value="Glycos_transf_1"/>
    <property type="match status" value="1"/>
</dbReference>
<dbReference type="SUPFAM" id="SSF53756">
    <property type="entry name" value="UDP-Glycosyltransferase/glycogen phosphorylase"/>
    <property type="match status" value="1"/>
</dbReference>
<dbReference type="InterPro" id="IPR050194">
    <property type="entry name" value="Glycosyltransferase_grp1"/>
</dbReference>
<keyword evidence="1" id="KW-0328">Glycosyltransferase</keyword>
<dbReference type="CDD" id="cd03801">
    <property type="entry name" value="GT4_PimA-like"/>
    <property type="match status" value="1"/>
</dbReference>
<keyword evidence="2" id="KW-0808">Transferase</keyword>
<dbReference type="PANTHER" id="PTHR45947">
    <property type="entry name" value="SULFOQUINOVOSYL TRANSFERASE SQD2"/>
    <property type="match status" value="1"/>
</dbReference>
<accession>A0ABX1B8Y2</accession>
<dbReference type="Gene3D" id="3.40.50.2000">
    <property type="entry name" value="Glycogen Phosphorylase B"/>
    <property type="match status" value="2"/>
</dbReference>
<evidence type="ECO:0000259" key="4">
    <source>
        <dbReference type="Pfam" id="PF13439"/>
    </source>
</evidence>
<evidence type="ECO:0000313" key="6">
    <source>
        <dbReference type="Proteomes" id="UP000696294"/>
    </source>
</evidence>
<dbReference type="Proteomes" id="UP000696294">
    <property type="component" value="Unassembled WGS sequence"/>
</dbReference>
<feature type="domain" description="Glycosyltransferase subfamily 4-like N-terminal" evidence="4">
    <location>
        <begin position="52"/>
        <end position="175"/>
    </location>
</feature>
<evidence type="ECO:0000313" key="5">
    <source>
        <dbReference type="EMBL" id="NJP91623.1"/>
    </source>
</evidence>
<keyword evidence="6" id="KW-1185">Reference proteome</keyword>
<dbReference type="InterPro" id="IPR001296">
    <property type="entry name" value="Glyco_trans_1"/>
</dbReference>
<gene>
    <name evidence="5" type="ORF">HCN51_19525</name>
</gene>
<feature type="domain" description="Glycosyl transferase family 1" evidence="3">
    <location>
        <begin position="189"/>
        <end position="338"/>
    </location>
</feature>
<dbReference type="Pfam" id="PF13439">
    <property type="entry name" value="Glyco_transf_4"/>
    <property type="match status" value="1"/>
</dbReference>
<dbReference type="EMBL" id="JAATEP010000012">
    <property type="protein sequence ID" value="NJP91623.1"/>
    <property type="molecule type" value="Genomic_DNA"/>
</dbReference>
<name>A0ABX1B8Y2_9ACTN</name>
<organism evidence="5 6">
    <name type="scientific">Nonomuraea composti</name>
    <dbReference type="NCBI Taxonomy" id="2720023"/>
    <lineage>
        <taxon>Bacteria</taxon>
        <taxon>Bacillati</taxon>
        <taxon>Actinomycetota</taxon>
        <taxon>Actinomycetes</taxon>
        <taxon>Streptosporangiales</taxon>
        <taxon>Streptosporangiaceae</taxon>
        <taxon>Nonomuraea</taxon>
    </lineage>
</organism>
<dbReference type="PANTHER" id="PTHR45947:SF11">
    <property type="entry name" value="SLR1508 PROTEIN"/>
    <property type="match status" value="1"/>
</dbReference>
<comment type="caution">
    <text evidence="5">The sequence shown here is derived from an EMBL/GenBank/DDBJ whole genome shotgun (WGS) entry which is preliminary data.</text>
</comment>
<proteinExistence type="predicted"/>
<dbReference type="RefSeq" id="WP_168010948.1">
    <property type="nucleotide sequence ID" value="NZ_JAATEP010000012.1"/>
</dbReference>
<evidence type="ECO:0000259" key="3">
    <source>
        <dbReference type="Pfam" id="PF00534"/>
    </source>
</evidence>
<evidence type="ECO:0000256" key="1">
    <source>
        <dbReference type="ARBA" id="ARBA00022676"/>
    </source>
</evidence>
<dbReference type="InterPro" id="IPR028098">
    <property type="entry name" value="Glyco_trans_4-like_N"/>
</dbReference>
<sequence length="361" mass="38387">MTAIVTVLDVPTGSPGGSIELLHDLYAGSGPLIPARVFMLEGDQPPLPPIEILHDSGKCLTGSRFWAYADTLTTQLTAILDPSDVALTHLQHLAFGASPALLRALPGIPSLALVHGTDLLHAACHDTQHRVLQHVAGKATAIVVPTPAMADRLRQLAPALDATKIHQVPWGVPDDLLSAPPSRSRTGGEGPFRLLYAGRLTAEKGVRTLAEACANTVGTTLSIAAPPTQYTNLAARLQALRCSHRYLGWLTRRQLWECFRQHDALVIPSTTLEAFGLVAIEAQACGLPVLYQPVPGLVDVLADSALPLDFTDPAALTATLHLLRHDPALPADLQAAGYANARRYPISNTATALTELGNRII</sequence>
<reference evidence="5 6" key="1">
    <citation type="submission" date="2020-03" db="EMBL/GenBank/DDBJ databases">
        <title>WGS of actinomycetes isolated from Thailand.</title>
        <authorList>
            <person name="Thawai C."/>
        </authorList>
    </citation>
    <scope>NUCLEOTIDE SEQUENCE [LARGE SCALE GENOMIC DNA]</scope>
    <source>
        <strain evidence="5 6">FMUSA5-5</strain>
    </source>
</reference>
<evidence type="ECO:0000256" key="2">
    <source>
        <dbReference type="ARBA" id="ARBA00022679"/>
    </source>
</evidence>
<protein>
    <submittedName>
        <fullName evidence="5">Glycosyltransferase family 4 protein</fullName>
    </submittedName>
</protein>